<feature type="binding site" evidence="14">
    <location>
        <position position="179"/>
    </location>
    <ligand>
        <name>ATP</name>
        <dbReference type="ChEBI" id="CHEBI:30616"/>
    </ligand>
</feature>
<dbReference type="EMBL" id="LUCM01002932">
    <property type="protein sequence ID" value="KAA0196582.1"/>
    <property type="molecule type" value="Genomic_DNA"/>
</dbReference>
<dbReference type="PROSITE" id="PS50011">
    <property type="entry name" value="PROTEIN_KINASE_DOM"/>
    <property type="match status" value="1"/>
</dbReference>
<dbReference type="Gene3D" id="1.10.510.10">
    <property type="entry name" value="Transferase(Phosphotransferase) domain 1"/>
    <property type="match status" value="1"/>
</dbReference>
<dbReference type="PANTHER" id="PTHR23255">
    <property type="entry name" value="TRANSFORMING GROWTH FACTOR-BETA RECEPTOR TYPE I AND II"/>
    <property type="match status" value="1"/>
</dbReference>
<sequence length="559" mass="61440">MLSFFTGRNTIIQRNTKTDFDGVHSLEYCPNASESDSLAGSLCKSSKPSLLRAVVPTPNINGESTHSNPCSVYRGRGASSLSHLSGSGMAAGTITTQLSGVSSSALQTALAPSTSVGGGSAAPTLKDLLEESYSGSGSGVALLVQRTVARQVQLEERIGEGRYGDVWRGVWQCDQVAAKIFSSRDERSWFRETEIYQTVMLRHANILGFIAADNKDNGLATELWLITEYHPLGSLFDFLHEHCFLPVALVRAVASIANGLTHLHMEITGTQGKPAIAHRDLKSRNILVKTDGECCIGDLGFALKLDCNLETIDLSAHSDRVGTKRYMAPEVLDNTIRQTSPEAFKQADMYSLGLVFWEMTRRCWVYNLCGPEEYQLPYEDLVSQDPSVEEMKTIVCEQGLRPMLPTAWTKHHVLACLQDIMSECWYPSPTTRLSALRVKKSLAALRLQLDLNPSLCVRPPLTMVPPEALQGLPPDIIYYPRVRLSDVDSDRNGTKGTPAVGRAIRAITTADVNQPVCWSRPGEEQYCPSPPDSRPGSPNLYEKQHLLAPHDKTLLEPKN</sequence>
<dbReference type="GO" id="GO:0005524">
    <property type="term" value="F:ATP binding"/>
    <property type="evidence" value="ECO:0007669"/>
    <property type="project" value="UniProtKB-UniRule"/>
</dbReference>
<dbReference type="Gene3D" id="3.30.200.20">
    <property type="entry name" value="Phosphorylase Kinase, domain 1"/>
    <property type="match status" value="1"/>
</dbReference>
<keyword evidence="6" id="KW-0812">Transmembrane</keyword>
<dbReference type="InterPro" id="IPR003605">
    <property type="entry name" value="GS_dom"/>
</dbReference>
<dbReference type="AlphaFoldDB" id="A0A8E0VJ54"/>
<dbReference type="SMART" id="SM00467">
    <property type="entry name" value="GS"/>
    <property type="match status" value="1"/>
</dbReference>
<keyword evidence="7" id="KW-0732">Signal</keyword>
<dbReference type="PROSITE" id="PS51256">
    <property type="entry name" value="GS"/>
    <property type="match status" value="1"/>
</dbReference>
<evidence type="ECO:0000256" key="1">
    <source>
        <dbReference type="ARBA" id="ARBA00004479"/>
    </source>
</evidence>
<dbReference type="InterPro" id="IPR011009">
    <property type="entry name" value="Kinase-like_dom_sf"/>
</dbReference>
<keyword evidence="13 18" id="KW-0675">Receptor</keyword>
<comment type="similarity">
    <text evidence="2">Belongs to the protein kinase superfamily. TKL Ser/Thr protein kinase family. TGFB receptor subfamily.</text>
</comment>
<evidence type="ECO:0000256" key="8">
    <source>
        <dbReference type="ARBA" id="ARBA00022741"/>
    </source>
</evidence>
<evidence type="ECO:0000256" key="9">
    <source>
        <dbReference type="ARBA" id="ARBA00022777"/>
    </source>
</evidence>
<evidence type="ECO:0000256" key="4">
    <source>
        <dbReference type="ARBA" id="ARBA00022527"/>
    </source>
</evidence>
<evidence type="ECO:0000256" key="3">
    <source>
        <dbReference type="ARBA" id="ARBA00012401"/>
    </source>
</evidence>
<dbReference type="GO" id="GO:0004675">
    <property type="term" value="F:transmembrane receptor protein serine/threonine kinase activity"/>
    <property type="evidence" value="ECO:0007669"/>
    <property type="project" value="UniProtKB-EC"/>
</dbReference>
<protein>
    <recommendedName>
        <fullName evidence="3">receptor protein serine/threonine kinase</fullName>
        <ecNumber evidence="3">2.7.11.30</ecNumber>
    </recommendedName>
</protein>
<evidence type="ECO:0000256" key="13">
    <source>
        <dbReference type="ARBA" id="ARBA00023170"/>
    </source>
</evidence>
<evidence type="ECO:0000259" key="16">
    <source>
        <dbReference type="PROSITE" id="PS50011"/>
    </source>
</evidence>
<keyword evidence="8 14" id="KW-0547">Nucleotide-binding</keyword>
<dbReference type="PROSITE" id="PS00107">
    <property type="entry name" value="PROTEIN_KINASE_ATP"/>
    <property type="match status" value="1"/>
</dbReference>
<evidence type="ECO:0000313" key="18">
    <source>
        <dbReference type="EMBL" id="KAA0196582.1"/>
    </source>
</evidence>
<evidence type="ECO:0000313" key="19">
    <source>
        <dbReference type="Proteomes" id="UP000728185"/>
    </source>
</evidence>
<evidence type="ECO:0000259" key="17">
    <source>
        <dbReference type="PROSITE" id="PS51256"/>
    </source>
</evidence>
<feature type="domain" description="GS" evidence="17">
    <location>
        <begin position="123"/>
        <end position="151"/>
    </location>
</feature>
<dbReference type="SUPFAM" id="SSF56112">
    <property type="entry name" value="Protein kinase-like (PK-like)"/>
    <property type="match status" value="1"/>
</dbReference>
<organism evidence="18 19">
    <name type="scientific">Fasciolopsis buskii</name>
    <dbReference type="NCBI Taxonomy" id="27845"/>
    <lineage>
        <taxon>Eukaryota</taxon>
        <taxon>Metazoa</taxon>
        <taxon>Spiralia</taxon>
        <taxon>Lophotrochozoa</taxon>
        <taxon>Platyhelminthes</taxon>
        <taxon>Trematoda</taxon>
        <taxon>Digenea</taxon>
        <taxon>Plagiorchiida</taxon>
        <taxon>Echinostomata</taxon>
        <taxon>Echinostomatoidea</taxon>
        <taxon>Fasciolidae</taxon>
        <taxon>Fasciolopsis</taxon>
    </lineage>
</organism>
<dbReference type="Pfam" id="PF00069">
    <property type="entry name" value="Pkinase"/>
    <property type="match status" value="1"/>
</dbReference>
<keyword evidence="5" id="KW-0808">Transferase</keyword>
<reference evidence="18" key="1">
    <citation type="submission" date="2019-05" db="EMBL/GenBank/DDBJ databases">
        <title>Annotation for the trematode Fasciolopsis buski.</title>
        <authorList>
            <person name="Choi Y.-J."/>
        </authorList>
    </citation>
    <scope>NUCLEOTIDE SEQUENCE</scope>
    <source>
        <strain evidence="18">HT</strain>
        <tissue evidence="18">Whole worm</tissue>
    </source>
</reference>
<keyword evidence="4" id="KW-0723">Serine/threonine-protein kinase</keyword>
<keyword evidence="11" id="KW-1133">Transmembrane helix</keyword>
<dbReference type="PROSITE" id="PS00108">
    <property type="entry name" value="PROTEIN_KINASE_ST"/>
    <property type="match status" value="1"/>
</dbReference>
<evidence type="ECO:0000256" key="2">
    <source>
        <dbReference type="ARBA" id="ARBA00009605"/>
    </source>
</evidence>
<feature type="domain" description="Protein kinase" evidence="16">
    <location>
        <begin position="152"/>
        <end position="455"/>
    </location>
</feature>
<dbReference type="Pfam" id="PF08515">
    <property type="entry name" value="TGF_beta_GS"/>
    <property type="match status" value="1"/>
</dbReference>
<feature type="region of interest" description="Disordered" evidence="15">
    <location>
        <begin position="521"/>
        <end position="541"/>
    </location>
</feature>
<dbReference type="InterPro" id="IPR000333">
    <property type="entry name" value="TGFB_receptor"/>
</dbReference>
<evidence type="ECO:0000256" key="6">
    <source>
        <dbReference type="ARBA" id="ARBA00022692"/>
    </source>
</evidence>
<evidence type="ECO:0000256" key="7">
    <source>
        <dbReference type="ARBA" id="ARBA00022729"/>
    </source>
</evidence>
<dbReference type="SMART" id="SM00220">
    <property type="entry name" value="S_TKc"/>
    <property type="match status" value="1"/>
</dbReference>
<proteinExistence type="inferred from homology"/>
<keyword evidence="12" id="KW-0472">Membrane</keyword>
<evidence type="ECO:0000256" key="12">
    <source>
        <dbReference type="ARBA" id="ARBA00023136"/>
    </source>
</evidence>
<dbReference type="GO" id="GO:0071363">
    <property type="term" value="P:cellular response to growth factor stimulus"/>
    <property type="evidence" value="ECO:0007669"/>
    <property type="project" value="TreeGrafter"/>
</dbReference>
<accession>A0A8E0VJ54</accession>
<dbReference type="GO" id="GO:0043235">
    <property type="term" value="C:receptor complex"/>
    <property type="evidence" value="ECO:0007669"/>
    <property type="project" value="TreeGrafter"/>
</dbReference>
<gene>
    <name evidence="18" type="ORF">FBUS_10593</name>
</gene>
<evidence type="ECO:0000256" key="11">
    <source>
        <dbReference type="ARBA" id="ARBA00022989"/>
    </source>
</evidence>
<comment type="subcellular location">
    <subcellularLocation>
        <location evidence="1">Membrane</location>
        <topology evidence="1">Single-pass type I membrane protein</topology>
    </subcellularLocation>
</comment>
<comment type="caution">
    <text evidence="18">The sequence shown here is derived from an EMBL/GenBank/DDBJ whole genome shotgun (WGS) entry which is preliminary data.</text>
</comment>
<name>A0A8E0VJ54_9TREM</name>
<keyword evidence="9 18" id="KW-0418">Kinase</keyword>
<dbReference type="InterPro" id="IPR017441">
    <property type="entry name" value="Protein_kinase_ATP_BS"/>
</dbReference>
<dbReference type="EC" id="2.7.11.30" evidence="3"/>
<evidence type="ECO:0000256" key="10">
    <source>
        <dbReference type="ARBA" id="ARBA00022840"/>
    </source>
</evidence>
<evidence type="ECO:0000256" key="14">
    <source>
        <dbReference type="PROSITE-ProRule" id="PRU10141"/>
    </source>
</evidence>
<dbReference type="PANTHER" id="PTHR23255:SF71">
    <property type="entry name" value="RECEPTOR PROTEIN SERINE_THREONINE KINASE"/>
    <property type="match status" value="1"/>
</dbReference>
<keyword evidence="19" id="KW-1185">Reference proteome</keyword>
<dbReference type="Proteomes" id="UP000728185">
    <property type="component" value="Unassembled WGS sequence"/>
</dbReference>
<evidence type="ECO:0000256" key="5">
    <source>
        <dbReference type="ARBA" id="ARBA00022679"/>
    </source>
</evidence>
<dbReference type="GO" id="GO:0005886">
    <property type="term" value="C:plasma membrane"/>
    <property type="evidence" value="ECO:0007669"/>
    <property type="project" value="TreeGrafter"/>
</dbReference>
<keyword evidence="10 14" id="KW-0067">ATP-binding</keyword>
<dbReference type="InterPro" id="IPR000719">
    <property type="entry name" value="Prot_kinase_dom"/>
</dbReference>
<dbReference type="InterPro" id="IPR008271">
    <property type="entry name" value="Ser/Thr_kinase_AS"/>
</dbReference>
<dbReference type="OrthoDB" id="69842at2759"/>
<evidence type="ECO:0000256" key="15">
    <source>
        <dbReference type="SAM" id="MobiDB-lite"/>
    </source>
</evidence>
<dbReference type="FunFam" id="1.10.510.10:FF:000304">
    <property type="entry name" value="Receptor protein serine/threonine kinase"/>
    <property type="match status" value="1"/>
</dbReference>